<dbReference type="Proteomes" id="UP001365781">
    <property type="component" value="Unassembled WGS sequence"/>
</dbReference>
<protein>
    <submittedName>
        <fullName evidence="2">DUF4345 domain-containing protein</fullName>
    </submittedName>
</protein>
<dbReference type="EMBL" id="JBBAYM010000027">
    <property type="protein sequence ID" value="MEI5614218.1"/>
    <property type="molecule type" value="Genomic_DNA"/>
</dbReference>
<sequence length="144" mass="15182">MSSRTGGIRKMSLKKMVLGSAGLGIAVIGLIYLLAPHLLLDVYGVDIQSPSEANLFRSGSGSLYVALAILFCLGASNPRYTRTSLITMFTFMSGLAVGRLVSIVADGWPHAVLTVVLVVEASYAGAAAHLLRVEDFSPQLKEAA</sequence>
<keyword evidence="1" id="KW-1133">Transmembrane helix</keyword>
<accession>A0ABU8GLZ4</accession>
<evidence type="ECO:0000313" key="2">
    <source>
        <dbReference type="EMBL" id="MEI5614218.1"/>
    </source>
</evidence>
<organism evidence="2 3">
    <name type="scientific">Streptomyces brasiliscabiei</name>
    <dbReference type="NCBI Taxonomy" id="2736302"/>
    <lineage>
        <taxon>Bacteria</taxon>
        <taxon>Bacillati</taxon>
        <taxon>Actinomycetota</taxon>
        <taxon>Actinomycetes</taxon>
        <taxon>Kitasatosporales</taxon>
        <taxon>Streptomycetaceae</taxon>
        <taxon>Streptomyces</taxon>
    </lineage>
</organism>
<reference evidence="2 3" key="1">
    <citation type="submission" date="2024-03" db="EMBL/GenBank/DDBJ databases">
        <title>First Report of Pectobacterium brasiliscabiei causing potato scab in china.</title>
        <authorList>
            <person name="Handique U."/>
        </authorList>
    </citation>
    <scope>NUCLEOTIDE SEQUENCE [LARGE SCALE GENOMIC DNA]</scope>
    <source>
        <strain evidence="2 3">ZRIMU1503</strain>
    </source>
</reference>
<feature type="transmembrane region" description="Helical" evidence="1">
    <location>
        <begin position="111"/>
        <end position="131"/>
    </location>
</feature>
<proteinExistence type="predicted"/>
<name>A0ABU8GLZ4_9ACTN</name>
<evidence type="ECO:0000313" key="3">
    <source>
        <dbReference type="Proteomes" id="UP001365781"/>
    </source>
</evidence>
<dbReference type="RefSeq" id="WP_336541004.1">
    <property type="nucleotide sequence ID" value="NZ_JBBAYL010000022.1"/>
</dbReference>
<feature type="transmembrane region" description="Helical" evidence="1">
    <location>
        <begin position="55"/>
        <end position="73"/>
    </location>
</feature>
<feature type="transmembrane region" description="Helical" evidence="1">
    <location>
        <begin position="85"/>
        <end position="105"/>
    </location>
</feature>
<keyword evidence="1" id="KW-0812">Transmembrane</keyword>
<keyword evidence="1" id="KW-0472">Membrane</keyword>
<dbReference type="InterPro" id="IPR025597">
    <property type="entry name" value="DUF4345"/>
</dbReference>
<gene>
    <name evidence="2" type="ORF">WB403_34270</name>
</gene>
<dbReference type="Pfam" id="PF14248">
    <property type="entry name" value="DUF4345"/>
    <property type="match status" value="1"/>
</dbReference>
<keyword evidence="3" id="KW-1185">Reference proteome</keyword>
<feature type="transmembrane region" description="Helical" evidence="1">
    <location>
        <begin position="16"/>
        <end position="35"/>
    </location>
</feature>
<comment type="caution">
    <text evidence="2">The sequence shown here is derived from an EMBL/GenBank/DDBJ whole genome shotgun (WGS) entry which is preliminary data.</text>
</comment>
<evidence type="ECO:0000256" key="1">
    <source>
        <dbReference type="SAM" id="Phobius"/>
    </source>
</evidence>